<feature type="region of interest" description="Disordered" evidence="1">
    <location>
        <begin position="245"/>
        <end position="276"/>
    </location>
</feature>
<reference evidence="2" key="1">
    <citation type="journal article" date="2023" name="Mol. Biol. Evol.">
        <title>Third-Generation Sequencing Reveals the Adaptive Role of the Epigenome in Three Deep-Sea Polychaetes.</title>
        <authorList>
            <person name="Perez M."/>
            <person name="Aroh O."/>
            <person name="Sun Y."/>
            <person name="Lan Y."/>
            <person name="Juniper S.K."/>
            <person name="Young C.R."/>
            <person name="Angers B."/>
            <person name="Qian P.Y."/>
        </authorList>
    </citation>
    <scope>NUCLEOTIDE SEQUENCE</scope>
    <source>
        <strain evidence="2">P08H-3</strain>
    </source>
</reference>
<proteinExistence type="predicted"/>
<feature type="compositionally biased region" description="Basic and acidic residues" evidence="1">
    <location>
        <begin position="248"/>
        <end position="261"/>
    </location>
</feature>
<dbReference type="Proteomes" id="UP001208570">
    <property type="component" value="Unassembled WGS sequence"/>
</dbReference>
<feature type="compositionally biased region" description="Basic and acidic residues" evidence="1">
    <location>
        <begin position="1"/>
        <end position="21"/>
    </location>
</feature>
<evidence type="ECO:0000256" key="1">
    <source>
        <dbReference type="SAM" id="MobiDB-lite"/>
    </source>
</evidence>
<feature type="region of interest" description="Disordered" evidence="1">
    <location>
        <begin position="138"/>
        <end position="168"/>
    </location>
</feature>
<dbReference type="EMBL" id="JAODUP010000008">
    <property type="protein sequence ID" value="KAK2169630.1"/>
    <property type="molecule type" value="Genomic_DNA"/>
</dbReference>
<evidence type="ECO:0000313" key="3">
    <source>
        <dbReference type="Proteomes" id="UP001208570"/>
    </source>
</evidence>
<dbReference type="AlphaFoldDB" id="A0AAD9NGX2"/>
<feature type="compositionally biased region" description="Basic and acidic residues" evidence="1">
    <location>
        <begin position="34"/>
        <end position="76"/>
    </location>
</feature>
<sequence length="321" mass="37711">MEKHRDIQSDRQSDRNTDRQTQRHTVRQTVGQTDRQETDTYRQADKKGQIHTDRQTDTDPKMQKDRETQTSTELKKVVKQRHPKKTEMVNIDQELHIKRTSTRNMTSSRLRENGTRISEKRRDLLRIREDLTLKMDKQRDESFDKRKQTGGSKLRDNKENMNHNNKEDNNINISDLQWEFINKCILKRQPDVNQTDKDHITRDISKEDNVHYTSDCEDDQQSAKDVSQSMNPNSVLSRMIPDAVTRSDIMREESRESDKINGDSANEQESRKHKGEIKSKALKRLLIAQKARAKGIKNIWISQKKVTKGWTRSSTGMLQVT</sequence>
<gene>
    <name evidence="2" type="ORF">LSH36_8g06009</name>
</gene>
<keyword evidence="3" id="KW-1185">Reference proteome</keyword>
<feature type="region of interest" description="Disordered" evidence="1">
    <location>
        <begin position="212"/>
        <end position="233"/>
    </location>
</feature>
<feature type="compositionally biased region" description="Polar residues" evidence="1">
    <location>
        <begin position="223"/>
        <end position="233"/>
    </location>
</feature>
<evidence type="ECO:0000313" key="2">
    <source>
        <dbReference type="EMBL" id="KAK2169630.1"/>
    </source>
</evidence>
<protein>
    <submittedName>
        <fullName evidence="2">Uncharacterized protein</fullName>
    </submittedName>
</protein>
<feature type="region of interest" description="Disordered" evidence="1">
    <location>
        <begin position="1"/>
        <end position="94"/>
    </location>
</feature>
<name>A0AAD9NGX2_9ANNE</name>
<comment type="caution">
    <text evidence="2">The sequence shown here is derived from an EMBL/GenBank/DDBJ whole genome shotgun (WGS) entry which is preliminary data.</text>
</comment>
<accession>A0AAD9NGX2</accession>
<organism evidence="2 3">
    <name type="scientific">Paralvinella palmiformis</name>
    <dbReference type="NCBI Taxonomy" id="53620"/>
    <lineage>
        <taxon>Eukaryota</taxon>
        <taxon>Metazoa</taxon>
        <taxon>Spiralia</taxon>
        <taxon>Lophotrochozoa</taxon>
        <taxon>Annelida</taxon>
        <taxon>Polychaeta</taxon>
        <taxon>Sedentaria</taxon>
        <taxon>Canalipalpata</taxon>
        <taxon>Terebellida</taxon>
        <taxon>Terebelliformia</taxon>
        <taxon>Alvinellidae</taxon>
        <taxon>Paralvinella</taxon>
    </lineage>
</organism>